<keyword evidence="1" id="KW-1133">Transmembrane helix</keyword>
<keyword evidence="1" id="KW-0812">Transmembrane</keyword>
<dbReference type="NCBIfam" id="TIGR03368">
    <property type="entry name" value="cellulose_yhjU"/>
    <property type="match status" value="1"/>
</dbReference>
<protein>
    <submittedName>
        <fullName evidence="2">Cellulose biosynthesis protein BcsG</fullName>
        <ecNumber evidence="2">2.7.8.-</ecNumber>
    </submittedName>
</protein>
<dbReference type="RefSeq" id="WP_190761908.1">
    <property type="nucleotide sequence ID" value="NZ_JACXLD010000001.1"/>
</dbReference>
<evidence type="ECO:0000313" key="3">
    <source>
        <dbReference type="Proteomes" id="UP000610558"/>
    </source>
</evidence>
<evidence type="ECO:0000256" key="1">
    <source>
        <dbReference type="SAM" id="Phobius"/>
    </source>
</evidence>
<dbReference type="AlphaFoldDB" id="A0A927BY39"/>
<dbReference type="EC" id="2.7.8.-" evidence="2"/>
<accession>A0A927BY39</accession>
<gene>
    <name evidence="2" type="primary">bcsG</name>
    <name evidence="2" type="ORF">IB286_01610</name>
</gene>
<organism evidence="2 3">
    <name type="scientific">Spongiibacter pelagi</name>
    <dbReference type="NCBI Taxonomy" id="2760804"/>
    <lineage>
        <taxon>Bacteria</taxon>
        <taxon>Pseudomonadati</taxon>
        <taxon>Pseudomonadota</taxon>
        <taxon>Gammaproteobacteria</taxon>
        <taxon>Cellvibrionales</taxon>
        <taxon>Spongiibacteraceae</taxon>
        <taxon>Spongiibacter</taxon>
    </lineage>
</organism>
<feature type="transmembrane region" description="Helical" evidence="1">
    <location>
        <begin position="112"/>
        <end position="134"/>
    </location>
</feature>
<keyword evidence="3" id="KW-1185">Reference proteome</keyword>
<dbReference type="Pfam" id="PF11658">
    <property type="entry name" value="CBP_BcsG"/>
    <property type="match status" value="1"/>
</dbReference>
<feature type="transmembrane region" description="Helical" evidence="1">
    <location>
        <begin position="20"/>
        <end position="39"/>
    </location>
</feature>
<dbReference type="GO" id="GO:0016740">
    <property type="term" value="F:transferase activity"/>
    <property type="evidence" value="ECO:0007669"/>
    <property type="project" value="UniProtKB-KW"/>
</dbReference>
<feature type="transmembrane region" description="Helical" evidence="1">
    <location>
        <begin position="45"/>
        <end position="65"/>
    </location>
</feature>
<keyword evidence="1" id="KW-0472">Membrane</keyword>
<evidence type="ECO:0000313" key="2">
    <source>
        <dbReference type="EMBL" id="MBD2857685.1"/>
    </source>
</evidence>
<dbReference type="InterPro" id="IPR017744">
    <property type="entry name" value="BcsG"/>
</dbReference>
<dbReference type="EMBL" id="JACXLD010000001">
    <property type="protein sequence ID" value="MBD2857685.1"/>
    <property type="molecule type" value="Genomic_DNA"/>
</dbReference>
<dbReference type="InterPro" id="IPR017850">
    <property type="entry name" value="Alkaline_phosphatase_core_sf"/>
</dbReference>
<comment type="caution">
    <text evidence="2">The sequence shown here is derived from an EMBL/GenBank/DDBJ whole genome shotgun (WGS) entry which is preliminary data.</text>
</comment>
<reference evidence="2" key="1">
    <citation type="submission" date="2020-09" db="EMBL/GenBank/DDBJ databases">
        <authorList>
            <person name="Yoon J.-W."/>
        </authorList>
    </citation>
    <scope>NUCLEOTIDE SEQUENCE</scope>
    <source>
        <strain evidence="2">KMU-158</strain>
    </source>
</reference>
<keyword evidence="2" id="KW-0808">Transferase</keyword>
<name>A0A927BY39_9GAMM</name>
<dbReference type="Proteomes" id="UP000610558">
    <property type="component" value="Unassembled WGS sequence"/>
</dbReference>
<dbReference type="Gene3D" id="3.40.720.10">
    <property type="entry name" value="Alkaline Phosphatase, subunit A"/>
    <property type="match status" value="1"/>
</dbReference>
<sequence>MPDHDRAEVAKIKGESLGQILPGLSLWNLYFIAKLILHYQGFIEFHLLENLAFLAFLLFPVQSLLLKISRQIAAIPVGLWLLHYDSFLPPLSRLTAQLEELSTFELDYLVELFFRFFPPRVLLVGFLLLVVYYFFSKVFKLTAVVVLAVAVFSVQQVQQQLHTDSVNKQASSGVSQVGIRAITDELLNTELGAFFEEQAKEEVPISVKQSANADFDILFLSVCSLGWDDLEVSGYSNPALFSRFDIVFDQFNSVTSYSGPALLRLSKSRCGQLPHKGLYEALPPECNLFASLETPDFEQSLLLNHSGKFGNFLERLRSYGGINATLMPQDNLTVTQKDFSGDSIYKDYDVLSKWWSYRLEKPNSNFVALYNTTTLHDGNRLLQGPRIGLPSYKLRIDALLKDFNRFLDDLEKSGRNVLVVLIPEHGAGLRGDKMQISGMREIPSRSITHVPVMAKLIGPGLKRQGDVAHVDIPTSHMSITRLLENIFEQNTFAKAEYSAADLIRKMPELKWVSQNEAITVMQENKQFYISLDGQTWSNYPD</sequence>
<proteinExistence type="predicted"/>